<dbReference type="RefSeq" id="XP_026161312.1">
    <property type="nucleotide sequence ID" value="XM_026305527.1"/>
</dbReference>
<dbReference type="PANTHER" id="PTHR48423">
    <property type="entry name" value="INTERLEUKIN-27 RECEPTOR SUBUNIT ALPHA"/>
    <property type="match status" value="1"/>
</dbReference>
<dbReference type="Gene3D" id="2.60.40.10">
    <property type="entry name" value="Immunoglobulins"/>
    <property type="match status" value="5"/>
</dbReference>
<dbReference type="AlphaFoldDB" id="A0A3Q3MW44"/>
<dbReference type="PANTHER" id="PTHR48423:SF2">
    <property type="entry name" value="INTERLEUKIN-12 RECEPTOR SUBUNIT BETA-2"/>
    <property type="match status" value="1"/>
</dbReference>
<dbReference type="OrthoDB" id="9897281at2759"/>
<keyword evidence="5" id="KW-0677">Repeat</keyword>
<keyword evidence="8" id="KW-0675">Receptor</keyword>
<evidence type="ECO:0000256" key="9">
    <source>
        <dbReference type="ARBA" id="ARBA00023180"/>
    </source>
</evidence>
<comment type="similarity">
    <text evidence="2">Belongs to the type I cytokine receptor family. Type 2 subfamily.</text>
</comment>
<keyword evidence="7 11" id="KW-0472">Membrane</keyword>
<evidence type="ECO:0000259" key="13">
    <source>
        <dbReference type="PROSITE" id="PS50853"/>
    </source>
</evidence>
<evidence type="ECO:0000256" key="8">
    <source>
        <dbReference type="ARBA" id="ARBA00023170"/>
    </source>
</evidence>
<dbReference type="SMART" id="SM00060">
    <property type="entry name" value="FN3"/>
    <property type="match status" value="3"/>
</dbReference>
<evidence type="ECO:0000313" key="15">
    <source>
        <dbReference type="Proteomes" id="UP000261640"/>
    </source>
</evidence>
<reference evidence="14" key="1">
    <citation type="submission" date="2025-08" db="UniProtKB">
        <authorList>
            <consortium name="Ensembl"/>
        </authorList>
    </citation>
    <scope>IDENTIFICATION</scope>
</reference>
<comment type="subcellular location">
    <subcellularLocation>
        <location evidence="1">Membrane</location>
        <topology evidence="1">Single-pass type I membrane protein</topology>
    </subcellularLocation>
</comment>
<dbReference type="Pfam" id="PF00041">
    <property type="entry name" value="fn3"/>
    <property type="match status" value="1"/>
</dbReference>
<evidence type="ECO:0000256" key="5">
    <source>
        <dbReference type="ARBA" id="ARBA00022737"/>
    </source>
</evidence>
<dbReference type="InterPro" id="IPR052672">
    <property type="entry name" value="Type1_Cytokine_Rcpt_Type2"/>
</dbReference>
<sequence>MNLSSTIWRWVTVLLSFHIKHCPLLPAGSQRFNGPGYLRVEPAPVFLMGSNLTVYCHVTKCQQSFKISLEHDGKSVAAWKKVNCTTVIFNLVNVQTPRSIVLCKLKSDQSSQIVSGMDLHAGFLPDKPANIICETTRSSDFIDCSWKRGQETHLPKTYNISVSREQGTQIYLHQTQDAEEITIPRRIFDENTKYNLIITAYNRFGTSHSDPFILCIKDIVIPETPHIMQIEFGNSSTAAMLQWKTTESLVHLRPSIRLCTDNGCWEVKEGTVLGEGVIRVDNLRPLTEYKFQMRACNSSSGLIYANITPRLTSSERLLCSKWSQSVRGRSPGKGPSQQLQVWRVFGNHGTNGLRIVTVLWKPPSPDDYSGEVQQYKIFLANGRKQHVACAAALSQYSVQVPAAVQALSVSVVTSYGTSPPANVPLRHSGGFGPVLKELAPAVNDDTVCVSWSWPGTKHWSPPHGELLHYVIQWTSVPVAKLQWKKLAKDANSTSVSGLTAGVRYNVSLYAVTTRGVSAPSSDLVYLKEQKPVSGPYMKVLVHEAQQILIQWDELPVDKQKGFITNYTIYVQTLDSSNTELSVTVSSSSPRQMRLDCPEGALVLQLTASNSAGEGPRASKVLSQPTAPAVGLVTEIVLIITIFIAVIGNLMCWGCVRKRIKQKCVSWGPAWIVENLPKPGNSNAIRLLEQDGRELSFSSTLSDPPLSPISLLSWEERDDAYPTIHVKVSHTESGPPTANTALLTSDSGTMLVDCQLEHVSYKPQIAKVVSQREEVEETAEEQKDISASVEEDRCSSVSGELLGGLLSSVEVDFSDSPVGLTLRSVSGLLWPKSPPVFNKVSVGRRGTENDVTVDFASLELKQCKTTSPGLADNCSSQCTGDTMMTAGYFPQVAEVRSIRLCHTPR</sequence>
<proteinExistence type="inferred from homology"/>
<evidence type="ECO:0000256" key="4">
    <source>
        <dbReference type="ARBA" id="ARBA00022729"/>
    </source>
</evidence>
<dbReference type="InterPro" id="IPR036116">
    <property type="entry name" value="FN3_sf"/>
</dbReference>
<dbReference type="STRING" id="205130.ENSMAMP00000027051"/>
<feature type="chain" id="PRO_5030081620" evidence="12">
    <location>
        <begin position="17"/>
        <end position="904"/>
    </location>
</feature>
<keyword evidence="10" id="KW-0175">Coiled coil</keyword>
<dbReference type="FunCoup" id="A0A3Q3MW44">
    <property type="interactions" value="78"/>
</dbReference>
<dbReference type="Ensembl" id="ENSMAMT00000027751.2">
    <property type="protein sequence ID" value="ENSMAMP00000027051.2"/>
    <property type="gene ID" value="ENSMAMG00000018157.2"/>
</dbReference>
<keyword evidence="9" id="KW-0325">Glycoprotein</keyword>
<evidence type="ECO:0000256" key="1">
    <source>
        <dbReference type="ARBA" id="ARBA00004479"/>
    </source>
</evidence>
<evidence type="ECO:0000256" key="6">
    <source>
        <dbReference type="ARBA" id="ARBA00022989"/>
    </source>
</evidence>
<dbReference type="InterPro" id="IPR003961">
    <property type="entry name" value="FN3_dom"/>
</dbReference>
<protein>
    <submittedName>
        <fullName evidence="14">Interleukin 23 receptor</fullName>
    </submittedName>
</protein>
<reference evidence="14" key="2">
    <citation type="submission" date="2025-09" db="UniProtKB">
        <authorList>
            <consortium name="Ensembl"/>
        </authorList>
    </citation>
    <scope>IDENTIFICATION</scope>
</reference>
<evidence type="ECO:0000256" key="12">
    <source>
        <dbReference type="SAM" id="SignalP"/>
    </source>
</evidence>
<feature type="domain" description="Fibronectin type-III" evidence="13">
    <location>
        <begin position="531"/>
        <end position="628"/>
    </location>
</feature>
<dbReference type="CDD" id="cd00063">
    <property type="entry name" value="FN3"/>
    <property type="match status" value="1"/>
</dbReference>
<dbReference type="GO" id="GO:0005886">
    <property type="term" value="C:plasma membrane"/>
    <property type="evidence" value="ECO:0007669"/>
    <property type="project" value="UniProtKB-ARBA"/>
</dbReference>
<feature type="signal peptide" evidence="12">
    <location>
        <begin position="1"/>
        <end position="16"/>
    </location>
</feature>
<evidence type="ECO:0000256" key="11">
    <source>
        <dbReference type="SAM" id="Phobius"/>
    </source>
</evidence>
<evidence type="ECO:0000256" key="10">
    <source>
        <dbReference type="SAM" id="Coils"/>
    </source>
</evidence>
<feature type="transmembrane region" description="Helical" evidence="11">
    <location>
        <begin position="628"/>
        <end position="652"/>
    </location>
</feature>
<feature type="domain" description="Fibronectin type-III" evidence="13">
    <location>
        <begin position="221"/>
        <end position="315"/>
    </location>
</feature>
<keyword evidence="4 12" id="KW-0732">Signal</keyword>
<dbReference type="InterPro" id="IPR013783">
    <property type="entry name" value="Ig-like_fold"/>
</dbReference>
<dbReference type="InParanoid" id="A0A3Q3MW44"/>
<feature type="coiled-coil region" evidence="10">
    <location>
        <begin position="764"/>
        <end position="791"/>
    </location>
</feature>
<evidence type="ECO:0000313" key="14">
    <source>
        <dbReference type="Ensembl" id="ENSMAMP00000027051.2"/>
    </source>
</evidence>
<dbReference type="GeneID" id="113129495"/>
<evidence type="ECO:0000256" key="7">
    <source>
        <dbReference type="ARBA" id="ARBA00023136"/>
    </source>
</evidence>
<keyword evidence="15" id="KW-1185">Reference proteome</keyword>
<evidence type="ECO:0000256" key="2">
    <source>
        <dbReference type="ARBA" id="ARBA00008921"/>
    </source>
</evidence>
<accession>A0A3Q3MW44</accession>
<evidence type="ECO:0000256" key="3">
    <source>
        <dbReference type="ARBA" id="ARBA00022692"/>
    </source>
</evidence>
<dbReference type="CTD" id="149233"/>
<dbReference type="PROSITE" id="PS50853">
    <property type="entry name" value="FN3"/>
    <property type="match status" value="3"/>
</dbReference>
<organism evidence="14 15">
    <name type="scientific">Mastacembelus armatus</name>
    <name type="common">zig-zag eel</name>
    <dbReference type="NCBI Taxonomy" id="205130"/>
    <lineage>
        <taxon>Eukaryota</taxon>
        <taxon>Metazoa</taxon>
        <taxon>Chordata</taxon>
        <taxon>Craniata</taxon>
        <taxon>Vertebrata</taxon>
        <taxon>Euteleostomi</taxon>
        <taxon>Actinopterygii</taxon>
        <taxon>Neopterygii</taxon>
        <taxon>Teleostei</taxon>
        <taxon>Neoteleostei</taxon>
        <taxon>Acanthomorphata</taxon>
        <taxon>Anabantaria</taxon>
        <taxon>Synbranchiformes</taxon>
        <taxon>Mastacembelidae</taxon>
        <taxon>Mastacembelus</taxon>
    </lineage>
</organism>
<dbReference type="GeneTree" id="ENSGT00940000159829"/>
<feature type="domain" description="Fibronectin type-III" evidence="13">
    <location>
        <begin position="433"/>
        <end position="530"/>
    </location>
</feature>
<dbReference type="SUPFAM" id="SSF49265">
    <property type="entry name" value="Fibronectin type III"/>
    <property type="match status" value="3"/>
</dbReference>
<keyword evidence="3 11" id="KW-0812">Transmembrane</keyword>
<dbReference type="RefSeq" id="XP_026161311.1">
    <property type="nucleotide sequence ID" value="XM_026305526.1"/>
</dbReference>
<dbReference type="Proteomes" id="UP000261640">
    <property type="component" value="Unplaced"/>
</dbReference>
<name>A0A3Q3MW44_9TELE</name>
<keyword evidence="6 11" id="KW-1133">Transmembrane helix</keyword>